<sequence>MPPKSTKKDEPAQSKKSQPTPWYLWPFQCVEYFFYAWLLLIIVEWTGHLWGWTVGEHARSVFFAQLALLQDDFPGLTQEVINYVLLIFEKAQMITNIEFVGFFAPLAPFWEGAVFATIALIARLIILASFYQIFLLALFVGFFDGLVVRQRRIAHLDREHVTIYYHSKRLLSVSMLLSGLAWLVLPGLWVIHPIWILLPSAIGVGILSRVVVSHYKKYL</sequence>
<feature type="transmembrane region" description="Helical" evidence="1">
    <location>
        <begin position="32"/>
        <end position="52"/>
    </location>
</feature>
<feature type="transmembrane region" description="Helical" evidence="1">
    <location>
        <begin position="128"/>
        <end position="148"/>
    </location>
</feature>
<dbReference type="Proteomes" id="UP000887104">
    <property type="component" value="Unassembled WGS sequence"/>
</dbReference>
<dbReference type="InterPro" id="IPR022266">
    <property type="entry name" value="DtrJ-like"/>
</dbReference>
<accession>A0ABQ4P5Y0</accession>
<keyword evidence="1" id="KW-0472">Membrane</keyword>
<comment type="caution">
    <text evidence="2">The sequence shown here is derived from an EMBL/GenBank/DDBJ whole genome shotgun (WGS) entry which is preliminary data.</text>
</comment>
<organism evidence="2 3">
    <name type="scientific">Shewanella sairae</name>
    <dbReference type="NCBI Taxonomy" id="190310"/>
    <lineage>
        <taxon>Bacteria</taxon>
        <taxon>Pseudomonadati</taxon>
        <taxon>Pseudomonadota</taxon>
        <taxon>Gammaproteobacteria</taxon>
        <taxon>Alteromonadales</taxon>
        <taxon>Shewanellaceae</taxon>
        <taxon>Shewanella</taxon>
    </lineage>
</organism>
<dbReference type="RefSeq" id="WP_220780128.1">
    <property type="nucleotide sequence ID" value="NZ_BPEY01000012.1"/>
</dbReference>
<evidence type="ECO:0000256" key="1">
    <source>
        <dbReference type="SAM" id="Phobius"/>
    </source>
</evidence>
<feature type="transmembrane region" description="Helical" evidence="1">
    <location>
        <begin position="99"/>
        <end position="122"/>
    </location>
</feature>
<proteinExistence type="predicted"/>
<name>A0ABQ4P5Y0_9GAMM</name>
<keyword evidence="1" id="KW-0812">Transmembrane</keyword>
<evidence type="ECO:0008006" key="4">
    <source>
        <dbReference type="Google" id="ProtNLM"/>
    </source>
</evidence>
<gene>
    <name evidence="2" type="ORF">TUM4438_10430</name>
</gene>
<dbReference type="EMBL" id="BPEY01000012">
    <property type="protein sequence ID" value="GIU42869.1"/>
    <property type="molecule type" value="Genomic_DNA"/>
</dbReference>
<keyword evidence="3" id="KW-1185">Reference proteome</keyword>
<protein>
    <recommendedName>
        <fullName evidence="4">DUF4400 domain-containing protein</fullName>
    </recommendedName>
</protein>
<feature type="transmembrane region" description="Helical" evidence="1">
    <location>
        <begin position="169"/>
        <end position="188"/>
    </location>
</feature>
<dbReference type="Pfam" id="PF14348">
    <property type="entry name" value="DtrJ-like"/>
    <property type="match status" value="1"/>
</dbReference>
<evidence type="ECO:0000313" key="3">
    <source>
        <dbReference type="Proteomes" id="UP000887104"/>
    </source>
</evidence>
<reference evidence="2" key="1">
    <citation type="submission" date="2021-05" db="EMBL/GenBank/DDBJ databases">
        <title>Molecular characterization for Shewanella algae harboring chromosomal blaOXA-55-like strains isolated from clinical and environment sample.</title>
        <authorList>
            <person name="Ohama Y."/>
            <person name="Aoki K."/>
            <person name="Harada S."/>
            <person name="Moriya K."/>
            <person name="Ishii Y."/>
            <person name="Tateda K."/>
        </authorList>
    </citation>
    <scope>NUCLEOTIDE SEQUENCE</scope>
    <source>
        <strain evidence="2">JCM 11563</strain>
    </source>
</reference>
<keyword evidence="1" id="KW-1133">Transmembrane helix</keyword>
<feature type="transmembrane region" description="Helical" evidence="1">
    <location>
        <begin position="194"/>
        <end position="212"/>
    </location>
</feature>
<evidence type="ECO:0000313" key="2">
    <source>
        <dbReference type="EMBL" id="GIU42869.1"/>
    </source>
</evidence>